<accession>A0ABX3CLR6</accession>
<dbReference type="Gene3D" id="1.10.260.40">
    <property type="entry name" value="lambda repressor-like DNA-binding domains"/>
    <property type="match status" value="1"/>
</dbReference>
<dbReference type="Pfam" id="PF06527">
    <property type="entry name" value="TniQ"/>
    <property type="match status" value="1"/>
</dbReference>
<dbReference type="Proteomes" id="UP000180194">
    <property type="component" value="Unassembled WGS sequence"/>
</dbReference>
<name>A0ABX3CLR6_9BACI</name>
<keyword evidence="3" id="KW-1185">Reference proteome</keyword>
<dbReference type="InterPro" id="IPR010982">
    <property type="entry name" value="Lambda_DNA-bd_dom_sf"/>
</dbReference>
<evidence type="ECO:0000313" key="3">
    <source>
        <dbReference type="Proteomes" id="UP000180194"/>
    </source>
</evidence>
<dbReference type="InterPro" id="IPR009492">
    <property type="entry name" value="TniQ"/>
</dbReference>
<evidence type="ECO:0000259" key="1">
    <source>
        <dbReference type="Pfam" id="PF06527"/>
    </source>
</evidence>
<dbReference type="RefSeq" id="WP_071159291.1">
    <property type="nucleotide sequence ID" value="NZ_MBRJ01000048.1"/>
</dbReference>
<organism evidence="2 3">
    <name type="scientific">Cytobacillus oceanisediminis</name>
    <dbReference type="NCBI Taxonomy" id="665099"/>
    <lineage>
        <taxon>Bacteria</taxon>
        <taxon>Bacillati</taxon>
        <taxon>Bacillota</taxon>
        <taxon>Bacilli</taxon>
        <taxon>Bacillales</taxon>
        <taxon>Bacillaceae</taxon>
        <taxon>Cytobacillus</taxon>
    </lineage>
</organism>
<proteinExistence type="predicted"/>
<gene>
    <name evidence="2" type="ORF">BBV17_26575</name>
</gene>
<protein>
    <recommendedName>
        <fullName evidence="1">TniQ domain-containing protein</fullName>
    </recommendedName>
</protein>
<dbReference type="EMBL" id="MBRJ01000048">
    <property type="protein sequence ID" value="OHX42886.1"/>
    <property type="molecule type" value="Genomic_DNA"/>
</dbReference>
<comment type="caution">
    <text evidence="2">The sequence shown here is derived from an EMBL/GenBank/DDBJ whole genome shotgun (WGS) entry which is preliminary data.</text>
</comment>
<evidence type="ECO:0000313" key="2">
    <source>
        <dbReference type="EMBL" id="OHX42886.1"/>
    </source>
</evidence>
<sequence length="443" mass="52421">MEDNVYIQNDTSVLYNLSPINIGTMEVESLTSYIARLSEEHCVNVNTLINEILIKEIEKEGLYRRRNLSAIYKTSTSKFNGLTTAAEKHSKILNKLTGRNDLQYITLIPYKGIINKCYLLSENKYWCPICLEEMKDSNDAVYEKLIWNFQLVDICHIHHIRLENKCTYCNTIQKSLQYNMINGYCQKCKSWLGREAAEVKIEKDLDNVFIIGQLLENTSQYYPFNKEIIQKNLRSLYEIIPSPKREYLEKNIGISDKQISRYISGDSNGLTIQSFINICLYYQISMRELITNYIDFSLEVRDEKKINRLRKYKRVDVRKLESDLKEYLKLTHKRKAPISILYIAEQLGVSDFTLIKYFPELIDQLKEINRKYRADVCIKRKNERMELVREETIKLFRSGIYPSFRKVNSKLPFTITGFEKIYRDKWEETILELGLSQRVNQYN</sequence>
<feature type="domain" description="TniQ" evidence="1">
    <location>
        <begin position="19"/>
        <end position="162"/>
    </location>
</feature>
<reference evidence="2 3" key="1">
    <citation type="submission" date="2016-07" db="EMBL/GenBank/DDBJ databases">
        <title>Bacillus oceanisediminis whole genome.</title>
        <authorList>
            <person name="Pal Y."/>
            <person name="Verma A."/>
            <person name="Mual P."/>
            <person name="Srinivasan K."/>
        </authorList>
    </citation>
    <scope>NUCLEOTIDE SEQUENCE [LARGE SCALE GENOMIC DNA]</scope>
    <source>
        <strain evidence="2 3">Bhandara28</strain>
    </source>
</reference>